<organism evidence="1 2">
    <name type="scientific">Mugilogobius chulae</name>
    <name type="common">yellowstripe goby</name>
    <dbReference type="NCBI Taxonomy" id="88201"/>
    <lineage>
        <taxon>Eukaryota</taxon>
        <taxon>Metazoa</taxon>
        <taxon>Chordata</taxon>
        <taxon>Craniata</taxon>
        <taxon>Vertebrata</taxon>
        <taxon>Euteleostomi</taxon>
        <taxon>Actinopterygii</taxon>
        <taxon>Neopterygii</taxon>
        <taxon>Teleostei</taxon>
        <taxon>Neoteleostei</taxon>
        <taxon>Acanthomorphata</taxon>
        <taxon>Gobiaria</taxon>
        <taxon>Gobiiformes</taxon>
        <taxon>Gobioidei</taxon>
        <taxon>Gobiidae</taxon>
        <taxon>Gobionellinae</taxon>
        <taxon>Mugilogobius</taxon>
    </lineage>
</organism>
<keyword evidence="2" id="KW-1185">Reference proteome</keyword>
<evidence type="ECO:0000313" key="1">
    <source>
        <dbReference type="EMBL" id="KAK7918927.1"/>
    </source>
</evidence>
<protein>
    <submittedName>
        <fullName evidence="1">Uncharacterized protein</fullName>
    </submittedName>
</protein>
<gene>
    <name evidence="1" type="ORF">WMY93_010211</name>
</gene>
<accession>A0AAW0PAF2</accession>
<sequence>MNGILELYSLHITAIQMNSVPIKTLPKENITLRIVELGSEDFDENCDTINADVTQMDASLQPQQYHGFPWPRLQLTQMKCVLLLKLPSHSQKRRSNPNGNSSN</sequence>
<proteinExistence type="predicted"/>
<dbReference type="Proteomes" id="UP001460270">
    <property type="component" value="Unassembled WGS sequence"/>
</dbReference>
<evidence type="ECO:0000313" key="2">
    <source>
        <dbReference type="Proteomes" id="UP001460270"/>
    </source>
</evidence>
<name>A0AAW0PAF2_9GOBI</name>
<dbReference type="EMBL" id="JBBPFD010000007">
    <property type="protein sequence ID" value="KAK7918927.1"/>
    <property type="molecule type" value="Genomic_DNA"/>
</dbReference>
<dbReference type="AlphaFoldDB" id="A0AAW0PAF2"/>
<comment type="caution">
    <text evidence="1">The sequence shown here is derived from an EMBL/GenBank/DDBJ whole genome shotgun (WGS) entry which is preliminary data.</text>
</comment>
<reference evidence="2" key="1">
    <citation type="submission" date="2024-04" db="EMBL/GenBank/DDBJ databases">
        <title>Salinicola lusitanus LLJ914,a marine bacterium isolated from the Okinawa Trough.</title>
        <authorList>
            <person name="Li J."/>
        </authorList>
    </citation>
    <scope>NUCLEOTIDE SEQUENCE [LARGE SCALE GENOMIC DNA]</scope>
</reference>